<protein>
    <submittedName>
        <fullName evidence="1">Uncharacterized protein</fullName>
    </submittedName>
</protein>
<evidence type="ECO:0000313" key="1">
    <source>
        <dbReference type="EnsemblPlants" id="LPERR01G06900.1"/>
    </source>
</evidence>
<dbReference type="EnsemblPlants" id="LPERR01G06900.1">
    <property type="protein sequence ID" value="LPERR01G06900.1"/>
    <property type="gene ID" value="LPERR01G06900"/>
</dbReference>
<reference evidence="1" key="3">
    <citation type="submission" date="2015-04" db="UniProtKB">
        <authorList>
            <consortium name="EnsemblPlants"/>
        </authorList>
    </citation>
    <scope>IDENTIFICATION</scope>
</reference>
<sequence length="75" mass="8309">MTLNSSIGNVRDFLGRAHCPIAVQDEQGFGDLTEATGMLADSRLYILMLESIGHDKTNGISKLSTIMTMHKYYTK</sequence>
<reference evidence="2" key="2">
    <citation type="submission" date="2013-12" db="EMBL/GenBank/DDBJ databases">
        <authorList>
            <person name="Yu Y."/>
            <person name="Lee S."/>
            <person name="de Baynast K."/>
            <person name="Wissotski M."/>
            <person name="Liu L."/>
            <person name="Talag J."/>
            <person name="Goicoechea J."/>
            <person name="Angelova A."/>
            <person name="Jetty R."/>
            <person name="Kudrna D."/>
            <person name="Golser W."/>
            <person name="Rivera L."/>
            <person name="Zhang J."/>
            <person name="Wing R."/>
        </authorList>
    </citation>
    <scope>NUCLEOTIDE SEQUENCE</scope>
</reference>
<name>A0A0D9UYA6_9ORYZ</name>
<organism evidence="1 2">
    <name type="scientific">Leersia perrieri</name>
    <dbReference type="NCBI Taxonomy" id="77586"/>
    <lineage>
        <taxon>Eukaryota</taxon>
        <taxon>Viridiplantae</taxon>
        <taxon>Streptophyta</taxon>
        <taxon>Embryophyta</taxon>
        <taxon>Tracheophyta</taxon>
        <taxon>Spermatophyta</taxon>
        <taxon>Magnoliopsida</taxon>
        <taxon>Liliopsida</taxon>
        <taxon>Poales</taxon>
        <taxon>Poaceae</taxon>
        <taxon>BOP clade</taxon>
        <taxon>Oryzoideae</taxon>
        <taxon>Oryzeae</taxon>
        <taxon>Oryzinae</taxon>
        <taxon>Leersia</taxon>
    </lineage>
</organism>
<keyword evidence="2" id="KW-1185">Reference proteome</keyword>
<accession>A0A0D9UYA6</accession>
<dbReference type="HOGENOM" id="CLU_2674645_0_0_1"/>
<evidence type="ECO:0000313" key="2">
    <source>
        <dbReference type="Proteomes" id="UP000032180"/>
    </source>
</evidence>
<reference evidence="1 2" key="1">
    <citation type="submission" date="2012-08" db="EMBL/GenBank/DDBJ databases">
        <title>Oryza genome evolution.</title>
        <authorList>
            <person name="Wing R.A."/>
        </authorList>
    </citation>
    <scope>NUCLEOTIDE SEQUENCE</scope>
</reference>
<dbReference type="AlphaFoldDB" id="A0A0D9UYA6"/>
<dbReference type="Gramene" id="LPERR01G06900.1">
    <property type="protein sequence ID" value="LPERR01G06900.1"/>
    <property type="gene ID" value="LPERR01G06900"/>
</dbReference>
<dbReference type="Proteomes" id="UP000032180">
    <property type="component" value="Chromosome 1"/>
</dbReference>
<proteinExistence type="predicted"/>